<feature type="compositionally biased region" description="Basic residues" evidence="1">
    <location>
        <begin position="32"/>
        <end position="42"/>
    </location>
</feature>
<dbReference type="STRING" id="135651.G0PGZ2"/>
<sequence>MRSMMRTRKSGRRLTEENDKSPERKKKDTTVKRKPLKSLKSRVRNESCYIHKTPEEIIEKYPDLAPYDIEKQPDSDDENDYEETAASKMYQKMPEDLSNYYDEQEDEEIDEIVDKRTNEKKEPTSFSISKFLKEEENIMSPIEELRSAIARGSVLEIGFHIRDGFRNKWLTEVQLEEIAKNVERPNISMMQFFNETESATDEEKAAIQMGHMFLIKISLMESKSFDKLKASVNSISSTVSQKSKVETLSKRTLDCTHVIPATGSFPQMDLTAHYNKSNLVGDCFASQMIQFLMKLFKNALSPKFTIWYYSYRPKCVRQTDKHFLSFPDNIADELANFALDAVGDYLPDHLLHGRIDPDDQFVMSLNCNNKEKEVVRRRSERADVQQTMQQSIGYMLNYLRDYHYSIETGELELCKLRQDCTRHLSWKDVKIFRAECRKTSCDPDDFSPEDIIG</sequence>
<accession>G0PGZ2</accession>
<feature type="region of interest" description="Disordered" evidence="1">
    <location>
        <begin position="61"/>
        <end position="82"/>
    </location>
</feature>
<feature type="region of interest" description="Disordered" evidence="1">
    <location>
        <begin position="1"/>
        <end position="44"/>
    </location>
</feature>
<dbReference type="Proteomes" id="UP000008068">
    <property type="component" value="Unassembled WGS sequence"/>
</dbReference>
<dbReference type="eggNOG" id="ENOG502TJIS">
    <property type="taxonomic scope" value="Eukaryota"/>
</dbReference>
<evidence type="ECO:0000313" key="3">
    <source>
        <dbReference type="Proteomes" id="UP000008068"/>
    </source>
</evidence>
<dbReference type="InParanoid" id="G0PGZ2"/>
<protein>
    <submittedName>
        <fullName evidence="2">Uncharacterized protein</fullName>
    </submittedName>
</protein>
<dbReference type="EMBL" id="GL380452">
    <property type="protein sequence ID" value="EGT55873.1"/>
    <property type="molecule type" value="Genomic_DNA"/>
</dbReference>
<feature type="compositionally biased region" description="Basic and acidic residues" evidence="1">
    <location>
        <begin position="61"/>
        <end position="74"/>
    </location>
</feature>
<dbReference type="PANTHER" id="PTHR47645">
    <property type="entry name" value="PROTEIN CBG08267"/>
    <property type="match status" value="1"/>
</dbReference>
<feature type="compositionally biased region" description="Basic and acidic residues" evidence="1">
    <location>
        <begin position="13"/>
        <end position="31"/>
    </location>
</feature>
<dbReference type="FunCoup" id="G0PGZ2">
    <property type="interactions" value="1903"/>
</dbReference>
<dbReference type="PANTHER" id="PTHR47645:SF1">
    <property type="entry name" value="C2H2-TYPE DOMAIN-CONTAINING PROTEIN-RELATED"/>
    <property type="match status" value="1"/>
</dbReference>
<evidence type="ECO:0000256" key="1">
    <source>
        <dbReference type="SAM" id="MobiDB-lite"/>
    </source>
</evidence>
<dbReference type="OMA" id="NDYGETS"/>
<gene>
    <name evidence="2" type="ORF">CAEBREN_14364</name>
</gene>
<evidence type="ECO:0000313" key="2">
    <source>
        <dbReference type="EMBL" id="EGT55873.1"/>
    </source>
</evidence>
<dbReference type="OrthoDB" id="5876832at2759"/>
<organism evidence="3">
    <name type="scientific">Caenorhabditis brenneri</name>
    <name type="common">Nematode worm</name>
    <dbReference type="NCBI Taxonomy" id="135651"/>
    <lineage>
        <taxon>Eukaryota</taxon>
        <taxon>Metazoa</taxon>
        <taxon>Ecdysozoa</taxon>
        <taxon>Nematoda</taxon>
        <taxon>Chromadorea</taxon>
        <taxon>Rhabditida</taxon>
        <taxon>Rhabditina</taxon>
        <taxon>Rhabditomorpha</taxon>
        <taxon>Rhabditoidea</taxon>
        <taxon>Rhabditidae</taxon>
        <taxon>Peloderinae</taxon>
        <taxon>Caenorhabditis</taxon>
    </lineage>
</organism>
<dbReference type="HOGENOM" id="CLU_604439_0_0_1"/>
<feature type="compositionally biased region" description="Basic residues" evidence="1">
    <location>
        <begin position="1"/>
        <end position="12"/>
    </location>
</feature>
<proteinExistence type="predicted"/>
<dbReference type="AlphaFoldDB" id="G0PGZ2"/>
<name>G0PGZ2_CAEBE</name>
<keyword evidence="3" id="KW-1185">Reference proteome</keyword>
<reference evidence="3" key="1">
    <citation type="submission" date="2011-07" db="EMBL/GenBank/DDBJ databases">
        <authorList>
            <consortium name="Caenorhabditis brenneri Sequencing and Analysis Consortium"/>
            <person name="Wilson R.K."/>
        </authorList>
    </citation>
    <scope>NUCLEOTIDE SEQUENCE [LARGE SCALE GENOMIC DNA]</scope>
    <source>
        <strain evidence="3">PB2801</strain>
    </source>
</reference>